<gene>
    <name evidence="1" type="ORF">SAMN02745124_00332</name>
</gene>
<dbReference type="RefSeq" id="WP_153307071.1">
    <property type="nucleotide sequence ID" value="NZ_FQXS01000001.1"/>
</dbReference>
<protein>
    <submittedName>
        <fullName evidence="1">Uncharacterized protein</fullName>
    </submittedName>
</protein>
<organism evidence="1 2">
    <name type="scientific">Desulfofustis glycolicus DSM 9705</name>
    <dbReference type="NCBI Taxonomy" id="1121409"/>
    <lineage>
        <taxon>Bacteria</taxon>
        <taxon>Pseudomonadati</taxon>
        <taxon>Thermodesulfobacteriota</taxon>
        <taxon>Desulfobulbia</taxon>
        <taxon>Desulfobulbales</taxon>
        <taxon>Desulfocapsaceae</taxon>
        <taxon>Desulfofustis</taxon>
    </lineage>
</organism>
<dbReference type="EMBL" id="FQXS01000001">
    <property type="protein sequence ID" value="SHH37466.1"/>
    <property type="molecule type" value="Genomic_DNA"/>
</dbReference>
<name>A0A1M5SG18_9BACT</name>
<dbReference type="Proteomes" id="UP000184139">
    <property type="component" value="Unassembled WGS sequence"/>
</dbReference>
<keyword evidence="2" id="KW-1185">Reference proteome</keyword>
<dbReference type="AlphaFoldDB" id="A0A1M5SG18"/>
<reference evidence="1 2" key="1">
    <citation type="submission" date="2016-11" db="EMBL/GenBank/DDBJ databases">
        <authorList>
            <person name="Jaros S."/>
            <person name="Januszkiewicz K."/>
            <person name="Wedrychowicz H."/>
        </authorList>
    </citation>
    <scope>NUCLEOTIDE SEQUENCE [LARGE SCALE GENOMIC DNA]</scope>
    <source>
        <strain evidence="1 2">DSM 9705</strain>
    </source>
</reference>
<proteinExistence type="predicted"/>
<sequence>MKQTKEIHISCFKVTGTDNPVTANRAIQKLLSQERCGLKLAQYRIDGKTITIKPRTI</sequence>
<evidence type="ECO:0000313" key="1">
    <source>
        <dbReference type="EMBL" id="SHH37466.1"/>
    </source>
</evidence>
<accession>A0A1M5SG18</accession>
<dbReference type="STRING" id="1121409.SAMN02745124_00332"/>
<dbReference type="OrthoDB" id="9909198at2"/>
<evidence type="ECO:0000313" key="2">
    <source>
        <dbReference type="Proteomes" id="UP000184139"/>
    </source>
</evidence>